<proteinExistence type="inferred from homology"/>
<evidence type="ECO:0000256" key="4">
    <source>
        <dbReference type="ARBA" id="ARBA00022692"/>
    </source>
</evidence>
<evidence type="ECO:0000256" key="5">
    <source>
        <dbReference type="ARBA" id="ARBA00022989"/>
    </source>
</evidence>
<dbReference type="PROSITE" id="PS50928">
    <property type="entry name" value="ABC_TM1"/>
    <property type="match status" value="1"/>
</dbReference>
<feature type="transmembrane region" description="Helical" evidence="7">
    <location>
        <begin position="89"/>
        <end position="109"/>
    </location>
</feature>
<dbReference type="Proteomes" id="UP001238496">
    <property type="component" value="Unassembled WGS sequence"/>
</dbReference>
<evidence type="ECO:0000256" key="1">
    <source>
        <dbReference type="ARBA" id="ARBA00004651"/>
    </source>
</evidence>
<keyword evidence="5 7" id="KW-1133">Transmembrane helix</keyword>
<dbReference type="InterPro" id="IPR051393">
    <property type="entry name" value="ABC_transporter_permease"/>
</dbReference>
<comment type="subcellular location">
    <subcellularLocation>
        <location evidence="1 7">Cell membrane</location>
        <topology evidence="1 7">Multi-pass membrane protein</topology>
    </subcellularLocation>
</comment>
<dbReference type="RefSeq" id="WP_307377562.1">
    <property type="nucleotide sequence ID" value="NZ_JAUSUW010000022.1"/>
</dbReference>
<evidence type="ECO:0000259" key="8">
    <source>
        <dbReference type="PROSITE" id="PS50928"/>
    </source>
</evidence>
<organism evidence="9 10">
    <name type="scientific">Peteryoungia aggregata LMG 23059</name>
    <dbReference type="NCBI Taxonomy" id="1368425"/>
    <lineage>
        <taxon>Bacteria</taxon>
        <taxon>Pseudomonadati</taxon>
        <taxon>Pseudomonadota</taxon>
        <taxon>Alphaproteobacteria</taxon>
        <taxon>Hyphomicrobiales</taxon>
        <taxon>Rhizobiaceae</taxon>
        <taxon>Peteryoungia</taxon>
    </lineage>
</organism>
<dbReference type="EMBL" id="JAUSUW010000022">
    <property type="protein sequence ID" value="MDQ0423530.1"/>
    <property type="molecule type" value="Genomic_DNA"/>
</dbReference>
<comment type="similarity">
    <text evidence="7">Belongs to the binding-protein-dependent transport system permease family.</text>
</comment>
<evidence type="ECO:0000256" key="3">
    <source>
        <dbReference type="ARBA" id="ARBA00022475"/>
    </source>
</evidence>
<feature type="domain" description="ABC transmembrane type-1" evidence="8">
    <location>
        <begin position="85"/>
        <end position="297"/>
    </location>
</feature>
<reference evidence="9 10" key="1">
    <citation type="submission" date="2023-07" db="EMBL/GenBank/DDBJ databases">
        <title>Genomic Encyclopedia of Type Strains, Phase IV (KMG-IV): sequencing the most valuable type-strain genomes for metagenomic binning, comparative biology and taxonomic classification.</title>
        <authorList>
            <person name="Goeker M."/>
        </authorList>
    </citation>
    <scope>NUCLEOTIDE SEQUENCE [LARGE SCALE GENOMIC DNA]</scope>
    <source>
        <strain evidence="9 10">DSM 1111</strain>
    </source>
</reference>
<dbReference type="PANTHER" id="PTHR30193:SF41">
    <property type="entry name" value="DIACETYLCHITOBIOSE UPTAKE SYSTEM PERMEASE PROTEIN NGCF"/>
    <property type="match status" value="1"/>
</dbReference>
<dbReference type="PANTHER" id="PTHR30193">
    <property type="entry name" value="ABC TRANSPORTER PERMEASE PROTEIN"/>
    <property type="match status" value="1"/>
</dbReference>
<feature type="transmembrane region" description="Helical" evidence="7">
    <location>
        <begin position="223"/>
        <end position="243"/>
    </location>
</feature>
<name>A0ABU0GDT9_9HYPH</name>
<keyword evidence="4 7" id="KW-0812">Transmembrane</keyword>
<protein>
    <submittedName>
        <fullName evidence="9">Multiple sugar transport system permease protein</fullName>
    </submittedName>
</protein>
<gene>
    <name evidence="9" type="ORF">J2045_004582</name>
</gene>
<evidence type="ECO:0000256" key="6">
    <source>
        <dbReference type="ARBA" id="ARBA00023136"/>
    </source>
</evidence>
<comment type="caution">
    <text evidence="9">The sequence shown here is derived from an EMBL/GenBank/DDBJ whole genome shotgun (WGS) entry which is preliminary data.</text>
</comment>
<feature type="transmembrane region" description="Helical" evidence="7">
    <location>
        <begin position="276"/>
        <end position="296"/>
    </location>
</feature>
<dbReference type="InterPro" id="IPR000515">
    <property type="entry name" value="MetI-like"/>
</dbReference>
<dbReference type="Gene3D" id="1.10.3720.10">
    <property type="entry name" value="MetI-like"/>
    <property type="match status" value="1"/>
</dbReference>
<keyword evidence="6 7" id="KW-0472">Membrane</keyword>
<evidence type="ECO:0000313" key="9">
    <source>
        <dbReference type="EMBL" id="MDQ0423530.1"/>
    </source>
</evidence>
<dbReference type="CDD" id="cd06261">
    <property type="entry name" value="TM_PBP2"/>
    <property type="match status" value="1"/>
</dbReference>
<dbReference type="Pfam" id="PF00528">
    <property type="entry name" value="BPD_transp_1"/>
    <property type="match status" value="1"/>
</dbReference>
<keyword evidence="3" id="KW-1003">Cell membrane</keyword>
<feature type="transmembrane region" description="Helical" evidence="7">
    <location>
        <begin position="22"/>
        <end position="45"/>
    </location>
</feature>
<feature type="transmembrane region" description="Helical" evidence="7">
    <location>
        <begin position="170"/>
        <end position="192"/>
    </location>
</feature>
<evidence type="ECO:0000256" key="7">
    <source>
        <dbReference type="RuleBase" id="RU363032"/>
    </source>
</evidence>
<evidence type="ECO:0000256" key="2">
    <source>
        <dbReference type="ARBA" id="ARBA00022448"/>
    </source>
</evidence>
<sequence length="309" mass="34579">MVTVSESGKPCRNREGRRKRRLPEWVVGYLFILPALTGFVLFYLLPTVRAMEISLTDWNMLRAPRFIGLDNYVRLFSDPKFWDSLRLTLLYVVYNIPVQTALGLLIAVLADRLARGVTVRAIIIAPYLLSNVVAALIWLMMLDPLLGLTNHWLEFIGVARQGFLSSPDQALISVAGISIWRHVGLTALLFYAGLQAIPKDLYEAARLEGASEFTMFRHITLPLLRPVLAFILVTSVIGSFQIFDVVAVATKGGGPAESTRVVLWYIYEQAFRFNRMGFASAASMVLFTILILVTLLQMRVLRGGQSDLA</sequence>
<accession>A0ABU0GDT9</accession>
<dbReference type="SUPFAM" id="SSF161098">
    <property type="entry name" value="MetI-like"/>
    <property type="match status" value="1"/>
</dbReference>
<feature type="transmembrane region" description="Helical" evidence="7">
    <location>
        <begin position="121"/>
        <end position="141"/>
    </location>
</feature>
<keyword evidence="2 7" id="KW-0813">Transport</keyword>
<keyword evidence="10" id="KW-1185">Reference proteome</keyword>
<dbReference type="InterPro" id="IPR035906">
    <property type="entry name" value="MetI-like_sf"/>
</dbReference>
<evidence type="ECO:0000313" key="10">
    <source>
        <dbReference type="Proteomes" id="UP001238496"/>
    </source>
</evidence>
<keyword evidence="9" id="KW-0762">Sugar transport</keyword>